<name>A0AAV5C0M2_ELECO</name>
<reference evidence="1" key="2">
    <citation type="submission" date="2021-12" db="EMBL/GenBank/DDBJ databases">
        <title>Resequencing data analysis of finger millet.</title>
        <authorList>
            <person name="Hatakeyama M."/>
            <person name="Aluri S."/>
            <person name="Balachadran M.T."/>
            <person name="Sivarajan S.R."/>
            <person name="Poveda L."/>
            <person name="Shimizu-Inatsugi R."/>
            <person name="Schlapbach R."/>
            <person name="Sreeman S.M."/>
            <person name="Shimizu K.K."/>
        </authorList>
    </citation>
    <scope>NUCLEOTIDE SEQUENCE</scope>
</reference>
<evidence type="ECO:0000313" key="1">
    <source>
        <dbReference type="EMBL" id="GJM91594.1"/>
    </source>
</evidence>
<comment type="caution">
    <text evidence="1">The sequence shown here is derived from an EMBL/GenBank/DDBJ whole genome shotgun (WGS) entry which is preliminary data.</text>
</comment>
<evidence type="ECO:0000313" key="2">
    <source>
        <dbReference type="Proteomes" id="UP001054889"/>
    </source>
</evidence>
<keyword evidence="2" id="KW-1185">Reference proteome</keyword>
<sequence>MPRRFVTRDGRACASGLARSIPPRRRQGRTIVQPISCGDTSLCSTSLARRITTCADRRLPSSHSKVLEDL</sequence>
<dbReference type="Proteomes" id="UP001054889">
    <property type="component" value="Unassembled WGS sequence"/>
</dbReference>
<gene>
    <name evidence="1" type="primary">ga07981</name>
    <name evidence="1" type="ORF">PR202_ga07981</name>
</gene>
<proteinExistence type="predicted"/>
<dbReference type="AlphaFoldDB" id="A0AAV5C0M2"/>
<accession>A0AAV5C0M2</accession>
<protein>
    <submittedName>
        <fullName evidence="1">Uncharacterized protein</fullName>
    </submittedName>
</protein>
<reference evidence="1" key="1">
    <citation type="journal article" date="2018" name="DNA Res.">
        <title>Multiple hybrid de novo genome assembly of finger millet, an orphan allotetraploid crop.</title>
        <authorList>
            <person name="Hatakeyama M."/>
            <person name="Aluri S."/>
            <person name="Balachadran M.T."/>
            <person name="Sivarajan S.R."/>
            <person name="Patrignani A."/>
            <person name="Gruter S."/>
            <person name="Poveda L."/>
            <person name="Shimizu-Inatsugi R."/>
            <person name="Baeten J."/>
            <person name="Francoijs K.J."/>
            <person name="Nataraja K.N."/>
            <person name="Reddy Y.A.N."/>
            <person name="Phadnis S."/>
            <person name="Ravikumar R.L."/>
            <person name="Schlapbach R."/>
            <person name="Sreeman S.M."/>
            <person name="Shimizu K.K."/>
        </authorList>
    </citation>
    <scope>NUCLEOTIDE SEQUENCE</scope>
</reference>
<organism evidence="1 2">
    <name type="scientific">Eleusine coracana subsp. coracana</name>
    <dbReference type="NCBI Taxonomy" id="191504"/>
    <lineage>
        <taxon>Eukaryota</taxon>
        <taxon>Viridiplantae</taxon>
        <taxon>Streptophyta</taxon>
        <taxon>Embryophyta</taxon>
        <taxon>Tracheophyta</taxon>
        <taxon>Spermatophyta</taxon>
        <taxon>Magnoliopsida</taxon>
        <taxon>Liliopsida</taxon>
        <taxon>Poales</taxon>
        <taxon>Poaceae</taxon>
        <taxon>PACMAD clade</taxon>
        <taxon>Chloridoideae</taxon>
        <taxon>Cynodonteae</taxon>
        <taxon>Eleusininae</taxon>
        <taxon>Eleusine</taxon>
    </lineage>
</organism>
<dbReference type="EMBL" id="BQKI01000003">
    <property type="protein sequence ID" value="GJM91594.1"/>
    <property type="molecule type" value="Genomic_DNA"/>
</dbReference>